<dbReference type="Proteomes" id="UP000479710">
    <property type="component" value="Unassembled WGS sequence"/>
</dbReference>
<dbReference type="AlphaFoldDB" id="A0A6G1C4Y7"/>
<name>A0A6G1C4Y7_9ORYZ</name>
<keyword evidence="2" id="KW-1185">Reference proteome</keyword>
<protein>
    <recommendedName>
        <fullName evidence="3">DUF834 domain-containing protein</fullName>
    </recommendedName>
</protein>
<evidence type="ECO:0008006" key="3">
    <source>
        <dbReference type="Google" id="ProtNLM"/>
    </source>
</evidence>
<reference evidence="1 2" key="1">
    <citation type="submission" date="2019-11" db="EMBL/GenBank/DDBJ databases">
        <title>Whole genome sequence of Oryza granulata.</title>
        <authorList>
            <person name="Li W."/>
        </authorList>
    </citation>
    <scope>NUCLEOTIDE SEQUENCE [LARGE SCALE GENOMIC DNA]</scope>
    <source>
        <strain evidence="2">cv. Menghai</strain>
        <tissue evidence="1">Leaf</tissue>
    </source>
</reference>
<gene>
    <name evidence="1" type="ORF">E2562_013610</name>
</gene>
<proteinExistence type="predicted"/>
<organism evidence="1 2">
    <name type="scientific">Oryza meyeriana var. granulata</name>
    <dbReference type="NCBI Taxonomy" id="110450"/>
    <lineage>
        <taxon>Eukaryota</taxon>
        <taxon>Viridiplantae</taxon>
        <taxon>Streptophyta</taxon>
        <taxon>Embryophyta</taxon>
        <taxon>Tracheophyta</taxon>
        <taxon>Spermatophyta</taxon>
        <taxon>Magnoliopsida</taxon>
        <taxon>Liliopsida</taxon>
        <taxon>Poales</taxon>
        <taxon>Poaceae</taxon>
        <taxon>BOP clade</taxon>
        <taxon>Oryzoideae</taxon>
        <taxon>Oryzeae</taxon>
        <taxon>Oryzinae</taxon>
        <taxon>Oryza</taxon>
        <taxon>Oryza meyeriana</taxon>
    </lineage>
</organism>
<accession>A0A6G1C4Y7</accession>
<dbReference type="EMBL" id="SPHZ02000010">
    <property type="protein sequence ID" value="KAF0895528.1"/>
    <property type="molecule type" value="Genomic_DNA"/>
</dbReference>
<evidence type="ECO:0000313" key="1">
    <source>
        <dbReference type="EMBL" id="KAF0895528.1"/>
    </source>
</evidence>
<sequence>MVRRRCPVGQDDVAERRRHGCSTETHRGWRGAATHWNRTAATGSSVVRRGGRAPRVEDDGSAPAVVGIEEGIKRYLY</sequence>
<evidence type="ECO:0000313" key="2">
    <source>
        <dbReference type="Proteomes" id="UP000479710"/>
    </source>
</evidence>
<comment type="caution">
    <text evidence="1">The sequence shown here is derived from an EMBL/GenBank/DDBJ whole genome shotgun (WGS) entry which is preliminary data.</text>
</comment>